<feature type="transmembrane region" description="Helical" evidence="1">
    <location>
        <begin position="12"/>
        <end position="29"/>
    </location>
</feature>
<gene>
    <name evidence="2" type="ORF">C0216_33200</name>
</gene>
<protein>
    <submittedName>
        <fullName evidence="2">Uncharacterized protein</fullName>
    </submittedName>
</protein>
<name>A0A344UBN5_9ACTN</name>
<keyword evidence="2" id="KW-0614">Plasmid</keyword>
<keyword evidence="1" id="KW-1133">Transmembrane helix</keyword>
<dbReference type="AlphaFoldDB" id="A0A344UBN5"/>
<geneLocation type="plasmid" evidence="2 3">
    <name>unnamed2</name>
</geneLocation>
<keyword evidence="1" id="KW-0812">Transmembrane</keyword>
<evidence type="ECO:0000313" key="3">
    <source>
        <dbReference type="Proteomes" id="UP000252004"/>
    </source>
</evidence>
<evidence type="ECO:0000256" key="1">
    <source>
        <dbReference type="SAM" id="Phobius"/>
    </source>
</evidence>
<dbReference type="KEGG" id="sgz:C0216_33200"/>
<dbReference type="OrthoDB" id="4333093at2"/>
<dbReference type="EMBL" id="CP030864">
    <property type="protein sequence ID" value="AXE28306.1"/>
    <property type="molecule type" value="Genomic_DNA"/>
</dbReference>
<sequence>MQPQARRSGKPVWIGLATAVAVLAGLFVLKHASQAANHASGAGFPEAKHKITVPGTLLNGQYKLDEDLSQTAGKQAIDGSYDPKTRNPQAVAARYTADSPTQPGVLVISGIYGQFKDPVASRKKMMAGAAKSESAKVAVPARDVTPPGSDTTLSCQVLTTRQGGAETTLPMCAWADENTAASIGVATAEISQQDPDSVDLTRIAETALKVRAETRQPIG</sequence>
<keyword evidence="1" id="KW-0472">Membrane</keyword>
<dbReference type="Proteomes" id="UP000252004">
    <property type="component" value="Plasmid unnamed2"/>
</dbReference>
<evidence type="ECO:0000313" key="2">
    <source>
        <dbReference type="EMBL" id="AXE28306.1"/>
    </source>
</evidence>
<proteinExistence type="predicted"/>
<keyword evidence="3" id="KW-1185">Reference proteome</keyword>
<organism evidence="2 3">
    <name type="scientific">Streptomyces globosus</name>
    <dbReference type="NCBI Taxonomy" id="68209"/>
    <lineage>
        <taxon>Bacteria</taxon>
        <taxon>Bacillati</taxon>
        <taxon>Actinomycetota</taxon>
        <taxon>Actinomycetes</taxon>
        <taxon>Kitasatosporales</taxon>
        <taxon>Streptomycetaceae</taxon>
        <taxon>Streptomyces</taxon>
    </lineage>
</organism>
<reference evidence="2 3" key="1">
    <citation type="submission" date="2018-01" db="EMBL/GenBank/DDBJ databases">
        <title>Draft genome Sequence of streptomyces globosus LZH-48.</title>
        <authorList>
            <person name="Ran K."/>
            <person name="Li Z."/>
            <person name="Wei S."/>
            <person name="Dong R."/>
        </authorList>
    </citation>
    <scope>NUCLEOTIDE SEQUENCE [LARGE SCALE GENOMIC DNA]</scope>
    <source>
        <strain evidence="2 3">LZH-48</strain>
        <plasmid evidence="2 3">unnamed2</plasmid>
    </source>
</reference>
<accession>A0A344UBN5</accession>